<comment type="caution">
    <text evidence="1">The sequence shown here is derived from an EMBL/GenBank/DDBJ whole genome shotgun (WGS) entry which is preliminary data.</text>
</comment>
<dbReference type="InterPro" id="IPR039300">
    <property type="entry name" value="JASON"/>
</dbReference>
<gene>
    <name evidence="1" type="ORF">M0R45_018526</name>
</gene>
<evidence type="ECO:0000313" key="1">
    <source>
        <dbReference type="EMBL" id="KAK9931240.1"/>
    </source>
</evidence>
<dbReference type="AlphaFoldDB" id="A0AAW1X4E7"/>
<evidence type="ECO:0000313" key="2">
    <source>
        <dbReference type="Proteomes" id="UP001457282"/>
    </source>
</evidence>
<organism evidence="1 2">
    <name type="scientific">Rubus argutus</name>
    <name type="common">Southern blackberry</name>
    <dbReference type="NCBI Taxonomy" id="59490"/>
    <lineage>
        <taxon>Eukaryota</taxon>
        <taxon>Viridiplantae</taxon>
        <taxon>Streptophyta</taxon>
        <taxon>Embryophyta</taxon>
        <taxon>Tracheophyta</taxon>
        <taxon>Spermatophyta</taxon>
        <taxon>Magnoliopsida</taxon>
        <taxon>eudicotyledons</taxon>
        <taxon>Gunneridae</taxon>
        <taxon>Pentapetalae</taxon>
        <taxon>rosids</taxon>
        <taxon>fabids</taxon>
        <taxon>Rosales</taxon>
        <taxon>Rosaceae</taxon>
        <taxon>Rosoideae</taxon>
        <taxon>Rosoideae incertae sedis</taxon>
        <taxon>Rubus</taxon>
    </lineage>
</organism>
<dbReference type="PANTHER" id="PTHR33318:SF16">
    <property type="entry name" value="FK506-BINDING NUCLEAR-LIKE PROTEIN"/>
    <property type="match status" value="1"/>
</dbReference>
<reference evidence="1 2" key="1">
    <citation type="journal article" date="2023" name="G3 (Bethesda)">
        <title>A chromosome-length genome assembly and annotation of blackberry (Rubus argutus, cv. 'Hillquist').</title>
        <authorList>
            <person name="Bruna T."/>
            <person name="Aryal R."/>
            <person name="Dudchenko O."/>
            <person name="Sargent D.J."/>
            <person name="Mead D."/>
            <person name="Buti M."/>
            <person name="Cavallini A."/>
            <person name="Hytonen T."/>
            <person name="Andres J."/>
            <person name="Pham M."/>
            <person name="Weisz D."/>
            <person name="Mascagni F."/>
            <person name="Usai G."/>
            <person name="Natali L."/>
            <person name="Bassil N."/>
            <person name="Fernandez G.E."/>
            <person name="Lomsadze A."/>
            <person name="Armour M."/>
            <person name="Olukolu B."/>
            <person name="Poorten T."/>
            <person name="Britton C."/>
            <person name="Davik J."/>
            <person name="Ashrafi H."/>
            <person name="Aiden E.L."/>
            <person name="Borodovsky M."/>
            <person name="Worthington M."/>
        </authorList>
    </citation>
    <scope>NUCLEOTIDE SEQUENCE [LARGE SCALE GENOMIC DNA]</scope>
    <source>
        <strain evidence="1">PI 553951</strain>
    </source>
</reference>
<dbReference type="Proteomes" id="UP001457282">
    <property type="component" value="Unassembled WGS sequence"/>
</dbReference>
<sequence length="313" mass="35341">MGCFLACFGFSKKRKRRRLSNRVAAAGGDYVNHLTYLQPQSEPNYRLLTFGDVGVIVPLDSSLTIIGVDGPKQSAGSEQLRDKPKEETSFKIRKKVSFNLNVQTYEPISTDYQFLESDVEEEEEVEKNGREVSKGSLSASASKRASTAMRSIGLFPSNYRYQNVRDSYDSYEEEDYIADEESDLDDDDYYGDDDYCDGDSEVDDQRLSQEGFPKQFFSSSINGELESCRWNLNAGDNIPYAHSVLCPIENLSQWKAAKAKAAAPRHQKENIPSSQEPRILYSRSSCNQSKPLLQEVPVHASLSIWIRDQRCNG</sequence>
<accession>A0AAW1X4E7</accession>
<name>A0AAW1X4E7_RUBAR</name>
<dbReference type="GO" id="GO:0007142">
    <property type="term" value="P:male meiosis II"/>
    <property type="evidence" value="ECO:0007669"/>
    <property type="project" value="InterPro"/>
</dbReference>
<protein>
    <submittedName>
        <fullName evidence="1">Uncharacterized protein</fullName>
    </submittedName>
</protein>
<dbReference type="EMBL" id="JBEDUW010000004">
    <property type="protein sequence ID" value="KAK9931240.1"/>
    <property type="molecule type" value="Genomic_DNA"/>
</dbReference>
<dbReference type="PANTHER" id="PTHR33318">
    <property type="entry name" value="ASPARTYL/GLUTAMYL-TRNA(ASN/GLN) AMIDOTRANSFERASE SUBUNIT"/>
    <property type="match status" value="1"/>
</dbReference>
<keyword evidence="2" id="KW-1185">Reference proteome</keyword>
<proteinExistence type="predicted"/>